<evidence type="ECO:0000313" key="1">
    <source>
        <dbReference type="EMBL" id="KAK3696296.1"/>
    </source>
</evidence>
<reference evidence="1" key="1">
    <citation type="submission" date="2023-07" db="EMBL/GenBank/DDBJ databases">
        <title>Black Yeasts Isolated from many extreme environments.</title>
        <authorList>
            <person name="Coleine C."/>
            <person name="Stajich J.E."/>
            <person name="Selbmann L."/>
        </authorList>
    </citation>
    <scope>NUCLEOTIDE SEQUENCE</scope>
    <source>
        <strain evidence="1">CCFEE 5714</strain>
    </source>
</reference>
<sequence length="136" mass="14232">MNAQSISGLRAQVLANAKIMLKATGGQPVPSDNGSQATLLPASLSYYGDLDVVVFGTAPNYIAAVMVGLTPAIEGEKAPNPEAAMVKLLSATCELLKMYIPKVGAHQRNIHGGGVFDEDMISAEVVEAQKKDHVVV</sequence>
<comment type="caution">
    <text evidence="1">The sequence shown here is derived from an EMBL/GenBank/DDBJ whole genome shotgun (WGS) entry which is preliminary data.</text>
</comment>
<keyword evidence="2" id="KW-1185">Reference proteome</keyword>
<protein>
    <submittedName>
        <fullName evidence="1">Uncharacterized protein</fullName>
    </submittedName>
</protein>
<evidence type="ECO:0000313" key="2">
    <source>
        <dbReference type="Proteomes" id="UP001281147"/>
    </source>
</evidence>
<gene>
    <name evidence="1" type="ORF">LTR37_018032</name>
</gene>
<dbReference type="Proteomes" id="UP001281147">
    <property type="component" value="Unassembled WGS sequence"/>
</dbReference>
<proteinExistence type="predicted"/>
<name>A0ACC3MJT1_9PEZI</name>
<accession>A0ACC3MJT1</accession>
<dbReference type="EMBL" id="JAUTXU010000244">
    <property type="protein sequence ID" value="KAK3696296.1"/>
    <property type="molecule type" value="Genomic_DNA"/>
</dbReference>
<organism evidence="1 2">
    <name type="scientific">Vermiconidia calcicola</name>
    <dbReference type="NCBI Taxonomy" id="1690605"/>
    <lineage>
        <taxon>Eukaryota</taxon>
        <taxon>Fungi</taxon>
        <taxon>Dikarya</taxon>
        <taxon>Ascomycota</taxon>
        <taxon>Pezizomycotina</taxon>
        <taxon>Dothideomycetes</taxon>
        <taxon>Dothideomycetidae</taxon>
        <taxon>Mycosphaerellales</taxon>
        <taxon>Extremaceae</taxon>
        <taxon>Vermiconidia</taxon>
    </lineage>
</organism>